<feature type="transmembrane region" description="Helical" evidence="2">
    <location>
        <begin position="46"/>
        <end position="64"/>
    </location>
</feature>
<dbReference type="Proteomes" id="UP000198923">
    <property type="component" value="Unassembled WGS sequence"/>
</dbReference>
<feature type="transmembrane region" description="Helical" evidence="2">
    <location>
        <begin position="76"/>
        <end position="95"/>
    </location>
</feature>
<evidence type="ECO:0000259" key="3">
    <source>
        <dbReference type="Pfam" id="PF00892"/>
    </source>
</evidence>
<comment type="similarity">
    <text evidence="1">Belongs to the EamA transporter family.</text>
</comment>
<feature type="transmembrane region" description="Helical" evidence="2">
    <location>
        <begin position="214"/>
        <end position="236"/>
    </location>
</feature>
<organism evidence="4 5">
    <name type="scientific">Sinosporangium album</name>
    <dbReference type="NCBI Taxonomy" id="504805"/>
    <lineage>
        <taxon>Bacteria</taxon>
        <taxon>Bacillati</taxon>
        <taxon>Actinomycetota</taxon>
        <taxon>Actinomycetes</taxon>
        <taxon>Streptosporangiales</taxon>
        <taxon>Streptosporangiaceae</taxon>
        <taxon>Sinosporangium</taxon>
    </lineage>
</organism>
<evidence type="ECO:0000313" key="5">
    <source>
        <dbReference type="Proteomes" id="UP000198923"/>
    </source>
</evidence>
<sequence length="348" mass="34608">MNATVHGISPWRGRAAAGSAAAAMFLMGTLAPVSDLIKDYPVYGGMAVRYTMGAAVLVAVCAAMRLRFVRLTPREIVLLAALTLVGLVLFNVGVVEATRHGGATLAGTVLGAVPLVLALVGGGRPTPRLLAGAGVVVVGTTVATGLGTGGPTALMWALFALGCETGFSLLAIPLLPKLGAVRTSAYVSALAVPMLLAMGWVADGPAMLRAPDRGELLGLAYLGVIVTAAAFLLWYFALPRLGPGRAGLFAGVVPISAILTVTVLGGGPPSVGEAVGALMVVGGILIGLSAPQTATGTTRSKSPSKSSTRSKGIEVGLSQGMANAAGAQSAPAVEVSRVNAPATGGRGL</sequence>
<keyword evidence="5" id="KW-1185">Reference proteome</keyword>
<evidence type="ECO:0000256" key="1">
    <source>
        <dbReference type="ARBA" id="ARBA00007362"/>
    </source>
</evidence>
<dbReference type="RefSeq" id="WP_218125782.1">
    <property type="nucleotide sequence ID" value="NZ_FNCN01000009.1"/>
</dbReference>
<evidence type="ECO:0000313" key="4">
    <source>
        <dbReference type="EMBL" id="SDG89379.1"/>
    </source>
</evidence>
<dbReference type="GO" id="GO:0016020">
    <property type="term" value="C:membrane"/>
    <property type="evidence" value="ECO:0007669"/>
    <property type="project" value="InterPro"/>
</dbReference>
<keyword evidence="2" id="KW-0472">Membrane</keyword>
<name>A0A1G7XYX6_9ACTN</name>
<keyword evidence="2" id="KW-0812">Transmembrane</keyword>
<dbReference type="InterPro" id="IPR000620">
    <property type="entry name" value="EamA_dom"/>
</dbReference>
<proteinExistence type="inferred from homology"/>
<feature type="transmembrane region" description="Helical" evidence="2">
    <location>
        <begin position="15"/>
        <end position="34"/>
    </location>
</feature>
<evidence type="ECO:0000256" key="2">
    <source>
        <dbReference type="SAM" id="Phobius"/>
    </source>
</evidence>
<feature type="transmembrane region" description="Helical" evidence="2">
    <location>
        <begin position="274"/>
        <end position="291"/>
    </location>
</feature>
<dbReference type="AlphaFoldDB" id="A0A1G7XYX6"/>
<feature type="transmembrane region" description="Helical" evidence="2">
    <location>
        <begin position="184"/>
        <end position="202"/>
    </location>
</feature>
<dbReference type="EMBL" id="FNCN01000009">
    <property type="protein sequence ID" value="SDG89379.1"/>
    <property type="molecule type" value="Genomic_DNA"/>
</dbReference>
<dbReference type="STRING" id="504805.SAMN05421505_10938"/>
<feature type="transmembrane region" description="Helical" evidence="2">
    <location>
        <begin position="101"/>
        <end position="122"/>
    </location>
</feature>
<keyword evidence="2" id="KW-1133">Transmembrane helix</keyword>
<accession>A0A1G7XYX6</accession>
<reference evidence="4 5" key="1">
    <citation type="submission" date="2016-10" db="EMBL/GenBank/DDBJ databases">
        <authorList>
            <person name="de Groot N.N."/>
        </authorList>
    </citation>
    <scope>NUCLEOTIDE SEQUENCE [LARGE SCALE GENOMIC DNA]</scope>
    <source>
        <strain evidence="4 5">CPCC 201354</strain>
    </source>
</reference>
<gene>
    <name evidence="4" type="ORF">SAMN05421505_10938</name>
</gene>
<feature type="transmembrane region" description="Helical" evidence="2">
    <location>
        <begin position="129"/>
        <end position="147"/>
    </location>
</feature>
<dbReference type="InterPro" id="IPR037185">
    <property type="entry name" value="EmrE-like"/>
</dbReference>
<feature type="transmembrane region" description="Helical" evidence="2">
    <location>
        <begin position="153"/>
        <end position="172"/>
    </location>
</feature>
<dbReference type="SUPFAM" id="SSF103481">
    <property type="entry name" value="Multidrug resistance efflux transporter EmrE"/>
    <property type="match status" value="2"/>
</dbReference>
<feature type="domain" description="EamA" evidence="3">
    <location>
        <begin position="168"/>
        <end position="286"/>
    </location>
</feature>
<protein>
    <submittedName>
        <fullName evidence="4">Permease of the drug/metabolite transporter (DMT) superfamily</fullName>
    </submittedName>
</protein>
<feature type="transmembrane region" description="Helical" evidence="2">
    <location>
        <begin position="248"/>
        <end position="268"/>
    </location>
</feature>
<dbReference type="Pfam" id="PF00892">
    <property type="entry name" value="EamA"/>
    <property type="match status" value="1"/>
</dbReference>